<gene>
    <name evidence="1" type="ORF">CLIB1444_02S02344</name>
</gene>
<protein>
    <submittedName>
        <fullName evidence="1">37S ribosomal protein Mrp10p, mitochondrial</fullName>
    </submittedName>
</protein>
<dbReference type="Proteomes" id="UP001152531">
    <property type="component" value="Unassembled WGS sequence"/>
</dbReference>
<keyword evidence="1" id="KW-0689">Ribosomal protein</keyword>
<accession>A0ACA9Y2J1</accession>
<comment type="caution">
    <text evidence="1">The sequence shown here is derived from an EMBL/GenBank/DDBJ whole genome shotgun (WGS) entry which is preliminary data.</text>
</comment>
<sequence>MAYKKVTTTTSLPPLPKLRVRRPVLNKSTNQCLVIMTSLLNCWAANGDGAASCLNFEKDLKNCMETHKPEKEQLSTINYHASRLYPKFKGTVTD</sequence>
<proteinExistence type="predicted"/>
<keyword evidence="2" id="KW-1185">Reference proteome</keyword>
<dbReference type="EMBL" id="CALSDN010000002">
    <property type="protein sequence ID" value="CAH6719163.1"/>
    <property type="molecule type" value="Genomic_DNA"/>
</dbReference>
<evidence type="ECO:0000313" key="2">
    <source>
        <dbReference type="Proteomes" id="UP001152531"/>
    </source>
</evidence>
<organism evidence="1 2">
    <name type="scientific">[Candida] jaroonii</name>
    <dbReference type="NCBI Taxonomy" id="467808"/>
    <lineage>
        <taxon>Eukaryota</taxon>
        <taxon>Fungi</taxon>
        <taxon>Dikarya</taxon>
        <taxon>Ascomycota</taxon>
        <taxon>Saccharomycotina</taxon>
        <taxon>Pichiomycetes</taxon>
        <taxon>Debaryomycetaceae</taxon>
        <taxon>Yamadazyma</taxon>
    </lineage>
</organism>
<name>A0ACA9Y2J1_9ASCO</name>
<keyword evidence="1" id="KW-0687">Ribonucleoprotein</keyword>
<reference evidence="1" key="1">
    <citation type="submission" date="2022-06" db="EMBL/GenBank/DDBJ databases">
        <authorList>
            <person name="Legras J.-L."/>
            <person name="Devillers H."/>
            <person name="Grondin C."/>
        </authorList>
    </citation>
    <scope>NUCLEOTIDE SEQUENCE</scope>
    <source>
        <strain evidence="1">CLIB 1444</strain>
    </source>
</reference>
<evidence type="ECO:0000313" key="1">
    <source>
        <dbReference type="EMBL" id="CAH6719163.1"/>
    </source>
</evidence>